<organism evidence="1 2">
    <name type="scientific">Saitozyma podzolica</name>
    <dbReference type="NCBI Taxonomy" id="1890683"/>
    <lineage>
        <taxon>Eukaryota</taxon>
        <taxon>Fungi</taxon>
        <taxon>Dikarya</taxon>
        <taxon>Basidiomycota</taxon>
        <taxon>Agaricomycotina</taxon>
        <taxon>Tremellomycetes</taxon>
        <taxon>Tremellales</taxon>
        <taxon>Trimorphomycetaceae</taxon>
        <taxon>Saitozyma</taxon>
    </lineage>
</organism>
<dbReference type="AlphaFoldDB" id="A0A427XTF2"/>
<protein>
    <recommendedName>
        <fullName evidence="3">SGNH hydrolase-type esterase domain-containing protein</fullName>
    </recommendedName>
</protein>
<dbReference type="EMBL" id="RSCD01000028">
    <property type="protein sequence ID" value="RSH82182.1"/>
    <property type="molecule type" value="Genomic_DNA"/>
</dbReference>
<dbReference type="SUPFAM" id="SSF52266">
    <property type="entry name" value="SGNH hydrolase"/>
    <property type="match status" value="1"/>
</dbReference>
<dbReference type="PANTHER" id="PTHR34407:SF1">
    <property type="entry name" value="SGNH HYDROLASE-TYPE ESTERASE DOMAIN-CONTAINING PROTEIN"/>
    <property type="match status" value="1"/>
</dbReference>
<dbReference type="CDD" id="cd00229">
    <property type="entry name" value="SGNH_hydrolase"/>
    <property type="match status" value="1"/>
</dbReference>
<proteinExistence type="predicted"/>
<evidence type="ECO:0000313" key="1">
    <source>
        <dbReference type="EMBL" id="RSH82182.1"/>
    </source>
</evidence>
<keyword evidence="2" id="KW-1185">Reference proteome</keyword>
<reference evidence="1 2" key="1">
    <citation type="submission" date="2018-11" db="EMBL/GenBank/DDBJ databases">
        <title>Genome sequence of Saitozyma podzolica DSM 27192.</title>
        <authorList>
            <person name="Aliyu H."/>
            <person name="Gorte O."/>
            <person name="Ochsenreither K."/>
        </authorList>
    </citation>
    <scope>NUCLEOTIDE SEQUENCE [LARGE SCALE GENOMIC DNA]</scope>
    <source>
        <strain evidence="1 2">DSM 27192</strain>
    </source>
</reference>
<accession>A0A427XTF2</accession>
<evidence type="ECO:0008006" key="3">
    <source>
        <dbReference type="Google" id="ProtNLM"/>
    </source>
</evidence>
<comment type="caution">
    <text evidence="1">The sequence shown here is derived from an EMBL/GenBank/DDBJ whole genome shotgun (WGS) entry which is preliminary data.</text>
</comment>
<sequence>MRAPRVTPSRARFALNLSLGLNILVLLCLLLQADPLLIASHFPEHLAKYDLAAPGLSPRADQVGWRAGEQGSIPAGGSCDMCTTSPALCEEVGEAGLAKAVSYAGSNDRLRRVLARMKAGEPFTVGVIGGSVSRGHGLAAPDGDNANDPKNLNRIIFDHLDALFPQAAGTVLGESGRDLGKNGFVNGALGGTGSDYFSLCLQEHIPEDVDLVIVELAINDEVLLRNMDSYELLVRSILDLPRKPAILNLNVFALMFAQVANGGDLHSGIAQYYDLPILSLRNVFLHEALANVSVIRELFHQKSDAPADDLSDVDLRHHSPEGHRLLGQLASAYIDSQLCEMAKLEAKVDTTDIEVLYPSPPLPRMRVVSKYDQNTQVPTLQPNCFPMTTGGKNRLTPLENKGWREWNWEAKNYLIADEPGSTVTFGFSTQLGSVQLHYLRSASFGLGTVFCWVDDELDKGVTIVGYWNEIYNIGRAATIRADLKAGEHLLHCELLETTADPKGGREFRIISLMR</sequence>
<name>A0A427XTF2_9TREE</name>
<dbReference type="Proteomes" id="UP000279259">
    <property type="component" value="Unassembled WGS sequence"/>
</dbReference>
<dbReference type="PANTHER" id="PTHR34407">
    <property type="entry name" value="EXPRESSED PROTEIN"/>
    <property type="match status" value="1"/>
</dbReference>
<evidence type="ECO:0000313" key="2">
    <source>
        <dbReference type="Proteomes" id="UP000279259"/>
    </source>
</evidence>
<gene>
    <name evidence="1" type="ORF">EHS25_006115</name>
</gene>
<dbReference type="OrthoDB" id="544608at2759"/>